<dbReference type="Gene3D" id="1.10.530.10">
    <property type="match status" value="1"/>
</dbReference>
<dbReference type="RefSeq" id="WP_075528929.1">
    <property type="nucleotide sequence ID" value="NZ_CP017560.1"/>
</dbReference>
<feature type="domain" description="SH3b" evidence="2">
    <location>
        <begin position="498"/>
        <end position="568"/>
    </location>
</feature>
<dbReference type="SMART" id="SM00047">
    <property type="entry name" value="LYZ2"/>
    <property type="match status" value="1"/>
</dbReference>
<dbReference type="InterPro" id="IPR001119">
    <property type="entry name" value="SLH_dom"/>
</dbReference>
<accession>A0A1D8JJ80</accession>
<dbReference type="PANTHER" id="PTHR43308">
    <property type="entry name" value="OUTER MEMBRANE PROTEIN ALPHA-RELATED"/>
    <property type="match status" value="1"/>
</dbReference>
<dbReference type="InterPro" id="IPR051465">
    <property type="entry name" value="Cell_Envelope_Struct_Comp"/>
</dbReference>
<evidence type="ECO:0000313" key="4">
    <source>
        <dbReference type="Proteomes" id="UP000185746"/>
    </source>
</evidence>
<dbReference type="InterPro" id="IPR002901">
    <property type="entry name" value="MGlyc_endo_b_GlcNAc-like_dom"/>
</dbReference>
<dbReference type="Proteomes" id="UP000185746">
    <property type="component" value="Chromosome"/>
</dbReference>
<protein>
    <recommendedName>
        <fullName evidence="5">Beta-N-acetylglucosaminidase</fullName>
    </recommendedName>
</protein>
<dbReference type="PANTHER" id="PTHR43308:SF1">
    <property type="entry name" value="OUTER MEMBRANE PROTEIN ALPHA"/>
    <property type="match status" value="1"/>
</dbReference>
<feature type="domain" description="SLH" evidence="1">
    <location>
        <begin position="31"/>
        <end position="93"/>
    </location>
</feature>
<dbReference type="InterPro" id="IPR003646">
    <property type="entry name" value="SH3-like_bac-type"/>
</dbReference>
<keyword evidence="4" id="KW-1185">Reference proteome</keyword>
<gene>
    <name evidence="3" type="ORF">BI350_15255</name>
</gene>
<dbReference type="KEGG" id="surl:BI350_15255"/>
<evidence type="ECO:0000259" key="1">
    <source>
        <dbReference type="PROSITE" id="PS51272"/>
    </source>
</evidence>
<dbReference type="AlphaFoldDB" id="A0A1D8JJ80"/>
<dbReference type="GO" id="GO:0004040">
    <property type="term" value="F:amidase activity"/>
    <property type="evidence" value="ECO:0007669"/>
    <property type="project" value="InterPro"/>
</dbReference>
<sequence length="661" mass="72961">MRFRRLSILIGFIGLIVFGTTLVNPNRASANSVKFTDVDRGSSHYDGIYWLVNKGAVNGYPDRTFRGSNPLIRPHAAKLFVGALELEKLASSEVTSYFNDVKPTDNYADYIATVGKEGIFQGDNRNFMPEKRLTREQMATTLVRAFDLESKGRHVKINLDNVGISHKENVQILADLGFTTETDNFRPKDAITRAQFATFLYRISTGNVPLKIVTTPYGYNFSAMVDKQMAITGTGRPKTDIAATWYEASRKMVEYYSNPNNYNEDSIGFYQFLKLSGSVGLSEAELNEILADGGILKNKGAAFLQASTTHNVNEMYLIAHSYLETGRGTSELATGEHRVGLDEEGNAVMVTDANKDSLTDIKQVYNLFGIGAADRCPQTCGSVYAYNAGWFTVEAAIDGGAKFIAGNYFEVGQDTLYKMRWNPSTPPSKPEKHQYATDVAWAVKQTNRMGAMLDELYGKLPNVSMVYEIPQFNNTPSKSTLPTGEAIFRIDTNHPHVGKKAKVTADDGASLVNFRTVPTTSTAFGNTVIEKLPLDTEVIILAENTNWYKVKVGSKEGWISGTYLEIEGVEPASFIASMAESIEVNEEVSASQEKVIGETIEDGVALRGTPTETGTVLQELPIGTEVEILEEQNDWLKVDFANQEGWIPVESITINHVVELK</sequence>
<name>A0A1D8JJ80_9BACL</name>
<evidence type="ECO:0000259" key="2">
    <source>
        <dbReference type="PROSITE" id="PS51781"/>
    </source>
</evidence>
<dbReference type="Gene3D" id="2.30.30.40">
    <property type="entry name" value="SH3 Domains"/>
    <property type="match status" value="2"/>
</dbReference>
<dbReference type="EMBL" id="CP017560">
    <property type="protein sequence ID" value="AOV08766.1"/>
    <property type="molecule type" value="Genomic_DNA"/>
</dbReference>
<reference evidence="3 4" key="1">
    <citation type="submission" date="2016-09" db="EMBL/GenBank/DDBJ databases">
        <title>Complete genome sequence of the Lysinibacillus sphaericus LMG 22257, a specie of Bacillus with ureolytic activity that can effectively biodeposit calcium carbonate.</title>
        <authorList>
            <person name="Yan W."/>
        </authorList>
    </citation>
    <scope>NUCLEOTIDE SEQUENCE [LARGE SCALE GENOMIC DNA]</scope>
    <source>
        <strain evidence="3 4">LMG 22257</strain>
    </source>
</reference>
<proteinExistence type="predicted"/>
<evidence type="ECO:0000313" key="3">
    <source>
        <dbReference type="EMBL" id="AOV08766.1"/>
    </source>
</evidence>
<feature type="domain" description="SLH" evidence="1">
    <location>
        <begin position="94"/>
        <end position="156"/>
    </location>
</feature>
<dbReference type="Pfam" id="PF01832">
    <property type="entry name" value="Glucosaminidase"/>
    <property type="match status" value="1"/>
</dbReference>
<evidence type="ECO:0008006" key="5">
    <source>
        <dbReference type="Google" id="ProtNLM"/>
    </source>
</evidence>
<organism evidence="3 4">
    <name type="scientific">Sporosarcina ureilytica</name>
    <dbReference type="NCBI Taxonomy" id="298596"/>
    <lineage>
        <taxon>Bacteria</taxon>
        <taxon>Bacillati</taxon>
        <taxon>Bacillota</taxon>
        <taxon>Bacilli</taxon>
        <taxon>Bacillales</taxon>
        <taxon>Caryophanaceae</taxon>
        <taxon>Sporosarcina</taxon>
    </lineage>
</organism>
<dbReference type="Pfam" id="PF08239">
    <property type="entry name" value="SH3_3"/>
    <property type="match status" value="2"/>
</dbReference>
<dbReference type="PROSITE" id="PS51272">
    <property type="entry name" value="SLH"/>
    <property type="match status" value="2"/>
</dbReference>
<dbReference type="Pfam" id="PF00395">
    <property type="entry name" value="SLH"/>
    <property type="match status" value="3"/>
</dbReference>
<dbReference type="PROSITE" id="PS51781">
    <property type="entry name" value="SH3B"/>
    <property type="match status" value="1"/>
</dbReference>
<dbReference type="SMART" id="SM00287">
    <property type="entry name" value="SH3b"/>
    <property type="match status" value="2"/>
</dbReference>